<evidence type="ECO:0008006" key="5">
    <source>
        <dbReference type="Google" id="ProtNLM"/>
    </source>
</evidence>
<evidence type="ECO:0000256" key="1">
    <source>
        <dbReference type="PROSITE-ProRule" id="PRU00175"/>
    </source>
</evidence>
<dbReference type="GO" id="GO:0008270">
    <property type="term" value="F:zinc ion binding"/>
    <property type="evidence" value="ECO:0007669"/>
    <property type="project" value="UniProtKB-KW"/>
</dbReference>
<reference evidence="4" key="1">
    <citation type="submission" date="2021-01" db="EMBL/GenBank/DDBJ databases">
        <authorList>
            <person name="Corre E."/>
            <person name="Pelletier E."/>
            <person name="Niang G."/>
            <person name="Scheremetjew M."/>
            <person name="Finn R."/>
            <person name="Kale V."/>
            <person name="Holt S."/>
            <person name="Cochrane G."/>
            <person name="Meng A."/>
            <person name="Brown T."/>
            <person name="Cohen L."/>
        </authorList>
    </citation>
    <scope>NUCLEOTIDE SEQUENCE</scope>
    <source>
        <strain evidence="4">CCAP 1951/1</strain>
    </source>
</reference>
<dbReference type="PANTHER" id="PTHR23306">
    <property type="entry name" value="TUMOR SUSCEPTIBILITY GENE 101 PROTEIN-RELATED"/>
    <property type="match status" value="1"/>
</dbReference>
<dbReference type="InterPro" id="IPR013083">
    <property type="entry name" value="Znf_RING/FYVE/PHD"/>
</dbReference>
<dbReference type="GO" id="GO:0008333">
    <property type="term" value="P:endosome to lysosome transport"/>
    <property type="evidence" value="ECO:0007669"/>
    <property type="project" value="TreeGrafter"/>
</dbReference>
<organism evidence="4">
    <name type="scientific">Neobodo designis</name>
    <name type="common">Flagellated protozoan</name>
    <name type="synonym">Bodo designis</name>
    <dbReference type="NCBI Taxonomy" id="312471"/>
    <lineage>
        <taxon>Eukaryota</taxon>
        <taxon>Discoba</taxon>
        <taxon>Euglenozoa</taxon>
        <taxon>Kinetoplastea</taxon>
        <taxon>Metakinetoplastina</taxon>
        <taxon>Neobodonida</taxon>
        <taxon>Neobodo</taxon>
    </lineage>
</organism>
<feature type="domain" description="UEV" evidence="3">
    <location>
        <begin position="1"/>
        <end position="150"/>
    </location>
</feature>
<keyword evidence="1" id="KW-0479">Metal-binding</keyword>
<dbReference type="GO" id="GO:0015031">
    <property type="term" value="P:protein transport"/>
    <property type="evidence" value="ECO:0007669"/>
    <property type="project" value="InterPro"/>
</dbReference>
<dbReference type="Pfam" id="PF13920">
    <property type="entry name" value="zf-C3HC4_3"/>
    <property type="match status" value="1"/>
</dbReference>
<evidence type="ECO:0000259" key="3">
    <source>
        <dbReference type="PROSITE" id="PS51322"/>
    </source>
</evidence>
<dbReference type="GO" id="GO:0043130">
    <property type="term" value="F:ubiquitin binding"/>
    <property type="evidence" value="ECO:0007669"/>
    <property type="project" value="TreeGrafter"/>
</dbReference>
<keyword evidence="1" id="KW-0862">Zinc</keyword>
<dbReference type="Gene3D" id="3.10.110.10">
    <property type="entry name" value="Ubiquitin Conjugating Enzyme"/>
    <property type="match status" value="1"/>
</dbReference>
<dbReference type="PROSITE" id="PS51322">
    <property type="entry name" value="UEV"/>
    <property type="match status" value="1"/>
</dbReference>
<dbReference type="SUPFAM" id="SSF54495">
    <property type="entry name" value="UBC-like"/>
    <property type="match status" value="1"/>
</dbReference>
<accession>A0A7S1M4Q0</accession>
<dbReference type="InterPro" id="IPR008883">
    <property type="entry name" value="UEV_N"/>
</dbReference>
<keyword evidence="1" id="KW-0863">Zinc-finger</keyword>
<feature type="domain" description="RING-type" evidence="2">
    <location>
        <begin position="194"/>
        <end position="229"/>
    </location>
</feature>
<dbReference type="PANTHER" id="PTHR23306:SF3">
    <property type="entry name" value="TUMOR SUPPRESSOR PROTEIN 101"/>
    <property type="match status" value="1"/>
</dbReference>
<evidence type="ECO:0000313" key="4">
    <source>
        <dbReference type="EMBL" id="CAD9121717.1"/>
    </source>
</evidence>
<name>A0A7S1M4Q0_NEODS</name>
<sequence>MSGAVEQELARFMARNSFFAVPDNAAHITTDVCAAVHAFRLAHKTAPWGETGQRRFCIYGPLPFPFKGQMHAVPVQVWLTANYPVDPPTVYVVPTSDTHKIVSGHRAVDGTGLCYCPALAKWRPDSSTIKPMLVQLIKIFCYFPPVWEDRSADGGAGGAPGAGENAGTGQSAAAAALLTSAGVDAAADPEARLCVICLTEPKDTVIVPCGHCCSCSTCAANLTACPMCRGKIQFRQRVFV</sequence>
<dbReference type="SUPFAM" id="SSF57850">
    <property type="entry name" value="RING/U-box"/>
    <property type="match status" value="1"/>
</dbReference>
<dbReference type="AlphaFoldDB" id="A0A7S1M4Q0"/>
<dbReference type="PROSITE" id="PS50089">
    <property type="entry name" value="ZF_RING_2"/>
    <property type="match status" value="1"/>
</dbReference>
<dbReference type="Gene3D" id="3.30.40.10">
    <property type="entry name" value="Zinc/RING finger domain, C3HC4 (zinc finger)"/>
    <property type="match status" value="1"/>
</dbReference>
<dbReference type="Pfam" id="PF05743">
    <property type="entry name" value="UEV"/>
    <property type="match status" value="1"/>
</dbReference>
<gene>
    <name evidence="4" type="ORF">NDES1114_LOCUS17722</name>
</gene>
<dbReference type="EMBL" id="HBGF01026755">
    <property type="protein sequence ID" value="CAD9121717.1"/>
    <property type="molecule type" value="Transcribed_RNA"/>
</dbReference>
<protein>
    <recommendedName>
        <fullName evidence="5">RING-type domain-containing protein</fullName>
    </recommendedName>
</protein>
<dbReference type="GO" id="GO:0000813">
    <property type="term" value="C:ESCRT I complex"/>
    <property type="evidence" value="ECO:0007669"/>
    <property type="project" value="TreeGrafter"/>
</dbReference>
<evidence type="ECO:0000259" key="2">
    <source>
        <dbReference type="PROSITE" id="PS50089"/>
    </source>
</evidence>
<dbReference type="InterPro" id="IPR016135">
    <property type="entry name" value="UBQ-conjugating_enzyme/RWD"/>
</dbReference>
<dbReference type="InterPro" id="IPR001841">
    <property type="entry name" value="Znf_RING"/>
</dbReference>
<dbReference type="InterPro" id="IPR052070">
    <property type="entry name" value="ESCRT-I_UEV_domain"/>
</dbReference>
<proteinExistence type="predicted"/>
<dbReference type="CDD" id="cd11685">
    <property type="entry name" value="UEV_TSG101-like"/>
    <property type="match status" value="1"/>
</dbReference>